<gene>
    <name evidence="3" type="ORF">SMCB_p0008</name>
</gene>
<keyword evidence="1" id="KW-0175">Coiled coil</keyword>
<dbReference type="Pfam" id="PF11740">
    <property type="entry name" value="KfrA_N"/>
    <property type="match status" value="1"/>
</dbReference>
<name>A0A060NTE3_9BURK</name>
<geneLocation type="plasmid" evidence="4">
    <name>pSMB1 DNA</name>
</geneLocation>
<keyword evidence="3" id="KW-0614">Plasmid</keyword>
<evidence type="ECO:0000313" key="4">
    <source>
        <dbReference type="Proteomes" id="UP000066014"/>
    </source>
</evidence>
<organism evidence="3 4">
    <name type="scientific">Serpentinimonas maccroryi</name>
    <dbReference type="NCBI Taxonomy" id="1458426"/>
    <lineage>
        <taxon>Bacteria</taxon>
        <taxon>Pseudomonadati</taxon>
        <taxon>Pseudomonadota</taxon>
        <taxon>Betaproteobacteria</taxon>
        <taxon>Burkholderiales</taxon>
        <taxon>Comamonadaceae</taxon>
        <taxon>Serpentinimonas</taxon>
    </lineage>
</organism>
<dbReference type="InterPro" id="IPR021104">
    <property type="entry name" value="KfrA_DNA-bd_N"/>
</dbReference>
<accession>A0A060NTE3</accession>
<dbReference type="AlphaFoldDB" id="A0A060NTE3"/>
<feature type="domain" description="KfrA N-terminal DNA-binding" evidence="2">
    <location>
        <begin position="9"/>
        <end position="124"/>
    </location>
</feature>
<feature type="coiled-coil region" evidence="1">
    <location>
        <begin position="95"/>
        <end position="224"/>
    </location>
</feature>
<reference evidence="3 4" key="1">
    <citation type="journal article" date="2014" name="Nat. Commun.">
        <title>Physiological and genomic features of highly alkaliphilic hydrogen-utilizing Betaproteobacteria from a continental serpentinizing site.</title>
        <authorList>
            <person name="Suzuki S."/>
            <person name="Kuenen J.G."/>
            <person name="Schipper K."/>
            <person name="van der Velde S."/>
            <person name="Ishii S."/>
            <person name="Wu A."/>
            <person name="Sorokin D.Y."/>
            <person name="Tenney A."/>
            <person name="Meng X.Y."/>
            <person name="Morrill P.L."/>
            <person name="Kamagata Y."/>
            <person name="Muyzer G."/>
            <person name="Nealson K.H."/>
        </authorList>
    </citation>
    <scope>NUCLEOTIDE SEQUENCE [LARGE SCALE GENOMIC DNA]</scope>
    <source>
        <strain evidence="3 4">B1</strain>
        <plasmid evidence="3">pSMB1</plasmid>
    </source>
</reference>
<sequence length="242" mass="25948">MRPTEFPAEAIIAAGQSLQAAGRNVTGFALRQRVGGGNPARLRQVWDEYLASNTTAQAQPLAELPVEVADEVAAVTAALKERITTLAVELNDKAVKAAERRVAEVVRAAGEQREQAERELADATSTVDDLEKTLDATRSEVEALGGKLTDSQAHGQAQAVELAQLRERLTAAEQSIRSDAEAFERLRTELAQARSEAQAAREDAARLRGQVEALEGQRAELVQVLAERPVAAPKAERPASKG</sequence>
<dbReference type="Proteomes" id="UP000066014">
    <property type="component" value="Plasmid pSMB1"/>
</dbReference>
<evidence type="ECO:0000259" key="2">
    <source>
        <dbReference type="Pfam" id="PF11740"/>
    </source>
</evidence>
<dbReference type="OrthoDB" id="9131752at2"/>
<keyword evidence="4" id="KW-1185">Reference proteome</keyword>
<dbReference type="HOGENOM" id="CLU_067059_0_0_4"/>
<dbReference type="RefSeq" id="WP_034112471.1">
    <property type="nucleotide sequence ID" value="NZ_AP014570.1"/>
</dbReference>
<evidence type="ECO:0000256" key="1">
    <source>
        <dbReference type="SAM" id="Coils"/>
    </source>
</evidence>
<dbReference type="KEGG" id="cbab:SMCB_p0008"/>
<protein>
    <recommendedName>
        <fullName evidence="2">KfrA N-terminal DNA-binding domain-containing protein</fullName>
    </recommendedName>
</protein>
<dbReference type="Gene3D" id="1.10.287.1490">
    <property type="match status" value="1"/>
</dbReference>
<evidence type="ECO:0000313" key="3">
    <source>
        <dbReference type="EMBL" id="BAO84625.1"/>
    </source>
</evidence>
<dbReference type="EMBL" id="AP014570">
    <property type="protein sequence ID" value="BAO84625.1"/>
    <property type="molecule type" value="Genomic_DNA"/>
</dbReference>
<proteinExistence type="predicted"/>